<evidence type="ECO:0000256" key="2">
    <source>
        <dbReference type="RuleBase" id="RU362039"/>
    </source>
</evidence>
<proteinExistence type="inferred from homology"/>
<dbReference type="NCBIfam" id="TIGR00040">
    <property type="entry name" value="yfcE"/>
    <property type="match status" value="1"/>
</dbReference>
<protein>
    <recommendedName>
        <fullName evidence="2">Phosphoesterase</fullName>
        <ecNumber evidence="2">3.1.4.-</ecNumber>
    </recommendedName>
</protein>
<dbReference type="EMBL" id="LGTC01000001">
    <property type="protein sequence ID" value="KNY29758.1"/>
    <property type="molecule type" value="Genomic_DNA"/>
</dbReference>
<dbReference type="InterPro" id="IPR029052">
    <property type="entry name" value="Metallo-depent_PP-like"/>
</dbReference>
<dbReference type="Proteomes" id="UP000036923">
    <property type="component" value="Unassembled WGS sequence"/>
</dbReference>
<comment type="caution">
    <text evidence="4">The sequence shown here is derived from an EMBL/GenBank/DDBJ whole genome shotgun (WGS) entry which is preliminary data.</text>
</comment>
<dbReference type="eggNOG" id="COG0622">
    <property type="taxonomic scope" value="Bacteria"/>
</dbReference>
<evidence type="ECO:0000313" key="5">
    <source>
        <dbReference type="Proteomes" id="UP000036923"/>
    </source>
</evidence>
<name>A0A0L6JVB5_9FIRM</name>
<dbReference type="InterPro" id="IPR000979">
    <property type="entry name" value="Phosphodiesterase_MJ0936/Vps29"/>
</dbReference>
<dbReference type="EC" id="3.1.4.-" evidence="2"/>
<comment type="similarity">
    <text evidence="1 2">Belongs to the metallophosphoesterase superfamily. YfcE family.</text>
</comment>
<comment type="cofactor">
    <cofactor evidence="2">
        <name>a divalent metal cation</name>
        <dbReference type="ChEBI" id="CHEBI:60240"/>
    </cofactor>
</comment>
<dbReference type="PATRIC" id="fig|398512.5.peg.5274"/>
<evidence type="ECO:0000256" key="1">
    <source>
        <dbReference type="ARBA" id="ARBA00008950"/>
    </source>
</evidence>
<keyword evidence="2" id="KW-0479">Metal-binding</keyword>
<dbReference type="RefSeq" id="WP_036943300.1">
    <property type="nucleotide sequence ID" value="NZ_JQKC01000021.1"/>
</dbReference>
<dbReference type="AlphaFoldDB" id="A0A0L6JVB5"/>
<dbReference type="Pfam" id="PF12850">
    <property type="entry name" value="Metallophos_2"/>
    <property type="match status" value="1"/>
</dbReference>
<dbReference type="Gene3D" id="3.60.21.10">
    <property type="match status" value="1"/>
</dbReference>
<feature type="domain" description="Calcineurin-like phosphoesterase" evidence="3">
    <location>
        <begin position="1"/>
        <end position="148"/>
    </location>
</feature>
<organism evidence="4 5">
    <name type="scientific">Pseudobacteroides cellulosolvens ATCC 35603 = DSM 2933</name>
    <dbReference type="NCBI Taxonomy" id="398512"/>
    <lineage>
        <taxon>Bacteria</taxon>
        <taxon>Bacillati</taxon>
        <taxon>Bacillota</taxon>
        <taxon>Clostridia</taxon>
        <taxon>Eubacteriales</taxon>
        <taxon>Oscillospiraceae</taxon>
        <taxon>Pseudobacteroides</taxon>
    </lineage>
</organism>
<dbReference type="GO" id="GO:0016787">
    <property type="term" value="F:hydrolase activity"/>
    <property type="evidence" value="ECO:0007669"/>
    <property type="project" value="UniProtKB-UniRule"/>
</dbReference>
<reference evidence="5" key="1">
    <citation type="submission" date="2015-07" db="EMBL/GenBank/DDBJ databases">
        <title>Near-Complete Genome Sequence of the Cellulolytic Bacterium Bacteroides (Pseudobacteroides) cellulosolvens ATCC 35603.</title>
        <authorList>
            <person name="Dassa B."/>
            <person name="Utturkar S.M."/>
            <person name="Klingeman D.M."/>
            <person name="Hurt R.A."/>
            <person name="Keller M."/>
            <person name="Xu J."/>
            <person name="Reddy Y.H.K."/>
            <person name="Borovok I."/>
            <person name="Grinberg I.R."/>
            <person name="Lamed R."/>
            <person name="Zhivin O."/>
            <person name="Bayer E.A."/>
            <person name="Brown S.D."/>
        </authorList>
    </citation>
    <scope>NUCLEOTIDE SEQUENCE [LARGE SCALE GENOMIC DNA]</scope>
    <source>
        <strain evidence="5">DSM 2933</strain>
    </source>
</reference>
<dbReference type="GO" id="GO:0046872">
    <property type="term" value="F:metal ion binding"/>
    <property type="evidence" value="ECO:0007669"/>
    <property type="project" value="UniProtKB-KW"/>
</dbReference>
<evidence type="ECO:0000313" key="4">
    <source>
        <dbReference type="EMBL" id="KNY29758.1"/>
    </source>
</evidence>
<sequence length="161" mass="18456">MKILLFSDSHGYTLNMVKAAKKYDDIDMIIHLGDFLKDILKLGEEVKKPVYEFVAGNNDWAKDYPTEKLIVVEGKKIFITHGHLYNVKNDYKRIISKGISLKADAVFFGHTHKTEEFYYENMMVLNPGSISVPVESDRPTYCIIEIKEGRIVSKFASPVSY</sequence>
<dbReference type="STRING" id="398512.Bccel_5035"/>
<accession>A0A0L6JVB5</accession>
<evidence type="ECO:0000259" key="3">
    <source>
        <dbReference type="Pfam" id="PF12850"/>
    </source>
</evidence>
<dbReference type="InterPro" id="IPR024654">
    <property type="entry name" value="Calcineurin-like_PHP_lpxH"/>
</dbReference>
<dbReference type="OrthoDB" id="9800565at2"/>
<gene>
    <name evidence="4" type="ORF">Bccel_5035</name>
</gene>
<dbReference type="SUPFAM" id="SSF56300">
    <property type="entry name" value="Metallo-dependent phosphatases"/>
    <property type="match status" value="1"/>
</dbReference>
<keyword evidence="5" id="KW-1185">Reference proteome</keyword>
<dbReference type="PANTHER" id="PTHR11124">
    <property type="entry name" value="VACUOLAR SORTING PROTEIN VPS29"/>
    <property type="match status" value="1"/>
</dbReference>